<proteinExistence type="predicted"/>
<organism evidence="2">
    <name type="scientific">candidate division WOR-3 bacterium</name>
    <dbReference type="NCBI Taxonomy" id="2052148"/>
    <lineage>
        <taxon>Bacteria</taxon>
        <taxon>Bacteria division WOR-3</taxon>
    </lineage>
</organism>
<evidence type="ECO:0000313" key="2">
    <source>
        <dbReference type="EMBL" id="HDQ99313.1"/>
    </source>
</evidence>
<dbReference type="Proteomes" id="UP000885672">
    <property type="component" value="Unassembled WGS sequence"/>
</dbReference>
<dbReference type="InterPro" id="IPR038726">
    <property type="entry name" value="PDDEXK_AddAB-type"/>
</dbReference>
<dbReference type="Pfam" id="PF12705">
    <property type="entry name" value="PDDEXK_1"/>
    <property type="match status" value="1"/>
</dbReference>
<comment type="caution">
    <text evidence="2">The sequence shown here is derived from an EMBL/GenBank/DDBJ whole genome shotgun (WGS) entry which is preliminary data.</text>
</comment>
<feature type="domain" description="PD-(D/E)XK endonuclease-like" evidence="1">
    <location>
        <begin position="27"/>
        <end position="98"/>
    </location>
</feature>
<dbReference type="AlphaFoldDB" id="A0A7V0T5J1"/>
<feature type="non-terminal residue" evidence="2">
    <location>
        <position position="1"/>
    </location>
</feature>
<dbReference type="EMBL" id="DSBX01000131">
    <property type="protein sequence ID" value="HDQ99313.1"/>
    <property type="molecule type" value="Genomic_DNA"/>
</dbReference>
<name>A0A7V0T5J1_UNCW3</name>
<accession>A0A7V0T5J1</accession>
<reference evidence="2" key="1">
    <citation type="journal article" date="2020" name="mSystems">
        <title>Genome- and Community-Level Interaction Insights into Carbon Utilization and Element Cycling Functions of Hydrothermarchaeota in Hydrothermal Sediment.</title>
        <authorList>
            <person name="Zhou Z."/>
            <person name="Liu Y."/>
            <person name="Xu W."/>
            <person name="Pan J."/>
            <person name="Luo Z.H."/>
            <person name="Li M."/>
        </authorList>
    </citation>
    <scope>NUCLEOTIDE SEQUENCE [LARGE SCALE GENOMIC DNA]</scope>
    <source>
        <strain evidence="2">SpSt-1182</strain>
    </source>
</reference>
<dbReference type="InterPro" id="IPR011604">
    <property type="entry name" value="PDDEXK-like_dom_sf"/>
</dbReference>
<evidence type="ECO:0000259" key="1">
    <source>
        <dbReference type="Pfam" id="PF12705"/>
    </source>
</evidence>
<protein>
    <recommendedName>
        <fullName evidence="1">PD-(D/E)XK endonuclease-like domain-containing protein</fullName>
    </recommendedName>
</protein>
<sequence>HYILDHLTALRAHEETWAIIAPRADAETELPVTYADGETLRTGRVDRLILTPDQVRIYDYKTFPVRAKELASLAAEYHEGQLRHYAAALARIYPDRKTRTFLIFTALPRVVETGV</sequence>
<gene>
    <name evidence="2" type="ORF">ENN51_03385</name>
</gene>
<dbReference type="Gene3D" id="3.90.320.10">
    <property type="match status" value="1"/>
</dbReference>